<organism evidence="1 2">
    <name type="scientific">Portunus trituberculatus</name>
    <name type="common">Swimming crab</name>
    <name type="synonym">Neptunus trituberculatus</name>
    <dbReference type="NCBI Taxonomy" id="210409"/>
    <lineage>
        <taxon>Eukaryota</taxon>
        <taxon>Metazoa</taxon>
        <taxon>Ecdysozoa</taxon>
        <taxon>Arthropoda</taxon>
        <taxon>Crustacea</taxon>
        <taxon>Multicrustacea</taxon>
        <taxon>Malacostraca</taxon>
        <taxon>Eumalacostraca</taxon>
        <taxon>Eucarida</taxon>
        <taxon>Decapoda</taxon>
        <taxon>Pleocyemata</taxon>
        <taxon>Brachyura</taxon>
        <taxon>Eubrachyura</taxon>
        <taxon>Portunoidea</taxon>
        <taxon>Portunidae</taxon>
        <taxon>Portuninae</taxon>
        <taxon>Portunus</taxon>
    </lineage>
</organism>
<protein>
    <submittedName>
        <fullName evidence="1">Uncharacterized protein</fullName>
    </submittedName>
</protein>
<evidence type="ECO:0000313" key="1">
    <source>
        <dbReference type="EMBL" id="MPC91723.1"/>
    </source>
</evidence>
<name>A0A5B7JBG1_PORTR</name>
<sequence length="102" mass="10741">MEVAAAVLCRAVHQLLHTTDRPESRCISQACAAHPALLHHTAELSIRGTRETAAAAAAAAAQWRDQLCGTTAVRHTMPAAPDLCCCCTPQPADPPPLLHCTP</sequence>
<dbReference type="EMBL" id="VSRR010088750">
    <property type="protein sequence ID" value="MPC91723.1"/>
    <property type="molecule type" value="Genomic_DNA"/>
</dbReference>
<comment type="caution">
    <text evidence="1">The sequence shown here is derived from an EMBL/GenBank/DDBJ whole genome shotgun (WGS) entry which is preliminary data.</text>
</comment>
<dbReference type="Proteomes" id="UP000324222">
    <property type="component" value="Unassembled WGS sequence"/>
</dbReference>
<accession>A0A5B7JBG1</accession>
<keyword evidence="2" id="KW-1185">Reference proteome</keyword>
<reference evidence="1 2" key="1">
    <citation type="submission" date="2019-05" db="EMBL/GenBank/DDBJ databases">
        <title>Another draft genome of Portunus trituberculatus and its Hox gene families provides insights of decapod evolution.</title>
        <authorList>
            <person name="Jeong J.-H."/>
            <person name="Song I."/>
            <person name="Kim S."/>
            <person name="Choi T."/>
            <person name="Kim D."/>
            <person name="Ryu S."/>
            <person name="Kim W."/>
        </authorList>
    </citation>
    <scope>NUCLEOTIDE SEQUENCE [LARGE SCALE GENOMIC DNA]</scope>
    <source>
        <tissue evidence="1">Muscle</tissue>
    </source>
</reference>
<gene>
    <name evidence="1" type="ORF">E2C01_086779</name>
</gene>
<dbReference type="AlphaFoldDB" id="A0A5B7JBG1"/>
<proteinExistence type="predicted"/>
<evidence type="ECO:0000313" key="2">
    <source>
        <dbReference type="Proteomes" id="UP000324222"/>
    </source>
</evidence>